<reference evidence="1 2" key="1">
    <citation type="journal article" date="2016" name="Nat. Commun.">
        <title>Thousands of microbial genomes shed light on interconnected biogeochemical processes in an aquifer system.</title>
        <authorList>
            <person name="Anantharaman K."/>
            <person name="Brown C.T."/>
            <person name="Hug L.A."/>
            <person name="Sharon I."/>
            <person name="Castelle C.J."/>
            <person name="Probst A.J."/>
            <person name="Thomas B.C."/>
            <person name="Singh A."/>
            <person name="Wilkins M.J."/>
            <person name="Karaoz U."/>
            <person name="Brodie E.L."/>
            <person name="Williams K.H."/>
            <person name="Hubbard S.S."/>
            <person name="Banfield J.F."/>
        </authorList>
    </citation>
    <scope>NUCLEOTIDE SEQUENCE [LARGE SCALE GENOMIC DNA]</scope>
</reference>
<dbReference type="AlphaFoldDB" id="A0A1F6XZJ3"/>
<accession>A0A1F6XZJ3</accession>
<comment type="caution">
    <text evidence="1">The sequence shown here is derived from an EMBL/GenBank/DDBJ whole genome shotgun (WGS) entry which is preliminary data.</text>
</comment>
<evidence type="ECO:0000313" key="1">
    <source>
        <dbReference type="EMBL" id="OGI99530.1"/>
    </source>
</evidence>
<dbReference type="EMBL" id="MFVK01000019">
    <property type="protein sequence ID" value="OGI99530.1"/>
    <property type="molecule type" value="Genomic_DNA"/>
</dbReference>
<sequence>MYSPKIEPEQIKKLYLLKMSYAALRIKKPMTEMVREALDDYLPKAAKQIISSGGTILKPEELKARE</sequence>
<organism evidence="1 2">
    <name type="scientific">Candidatus Nomurabacteria bacterium RIFCSPLOWO2_02_FULL_40_10</name>
    <dbReference type="NCBI Taxonomy" id="1801786"/>
    <lineage>
        <taxon>Bacteria</taxon>
        <taxon>Candidatus Nomuraibacteriota</taxon>
    </lineage>
</organism>
<protein>
    <submittedName>
        <fullName evidence="1">Uncharacterized protein</fullName>
    </submittedName>
</protein>
<evidence type="ECO:0000313" key="2">
    <source>
        <dbReference type="Proteomes" id="UP000176479"/>
    </source>
</evidence>
<proteinExistence type="predicted"/>
<gene>
    <name evidence="1" type="ORF">A3H53_00010</name>
</gene>
<dbReference type="Proteomes" id="UP000176479">
    <property type="component" value="Unassembled WGS sequence"/>
</dbReference>
<name>A0A1F6XZJ3_9BACT</name>